<dbReference type="CDD" id="cd01088">
    <property type="entry name" value="MetAP2"/>
    <property type="match status" value="1"/>
</dbReference>
<dbReference type="GO" id="GO:0005737">
    <property type="term" value="C:cytoplasm"/>
    <property type="evidence" value="ECO:0007669"/>
    <property type="project" value="TreeGrafter"/>
</dbReference>
<dbReference type="EMBL" id="CAJHIP010000007">
    <property type="protein sequence ID" value="CAD6492176.1"/>
    <property type="molecule type" value="Genomic_DNA"/>
</dbReference>
<dbReference type="HAMAP" id="MF_01975">
    <property type="entry name" value="MetAP_2_arc"/>
    <property type="match status" value="1"/>
</dbReference>
<comment type="cofactor">
    <cofactor evidence="2">
        <name>Mn(2+)</name>
        <dbReference type="ChEBI" id="CHEBI:29035"/>
    </cofactor>
</comment>
<comment type="caution">
    <text evidence="12">The sequence shown here is derived from an EMBL/GenBank/DDBJ whole genome shotgun (WGS) entry which is preliminary data.</text>
</comment>
<feature type="binding site" evidence="8">
    <location>
        <position position="106"/>
    </location>
    <ligand>
        <name>a divalent metal cation</name>
        <dbReference type="ChEBI" id="CHEBI:60240"/>
        <label>1</label>
    </ligand>
</feature>
<feature type="binding site" evidence="8">
    <location>
        <position position="286"/>
    </location>
    <ligand>
        <name>a divalent metal cation</name>
        <dbReference type="ChEBI" id="CHEBI:60240"/>
        <label>2</label>
        <note>catalytic</note>
    </ligand>
</feature>
<dbReference type="EC" id="3.4.11.18" evidence="8 9"/>
<feature type="binding site" evidence="8">
    <location>
        <position position="165"/>
    </location>
    <ligand>
        <name>a divalent metal cation</name>
        <dbReference type="ChEBI" id="CHEBI:60240"/>
        <label>2</label>
        <note>catalytic</note>
    </ligand>
</feature>
<dbReference type="Pfam" id="PF00557">
    <property type="entry name" value="Peptidase_M24"/>
    <property type="match status" value="1"/>
</dbReference>
<gene>
    <name evidence="8 12" type="primary">map</name>
    <name evidence="11" type="ORF">EMLJLAPB_00079</name>
    <name evidence="12" type="ORF">FFODKBPE_00271</name>
</gene>
<evidence type="ECO:0000256" key="5">
    <source>
        <dbReference type="ARBA" id="ARBA00022670"/>
    </source>
</evidence>
<dbReference type="GO" id="GO:0004239">
    <property type="term" value="F:initiator methionyl aminopeptidase activity"/>
    <property type="evidence" value="ECO:0007669"/>
    <property type="project" value="UniProtKB-UniRule"/>
</dbReference>
<dbReference type="NCBIfam" id="TIGR00501">
    <property type="entry name" value="met_pdase_II"/>
    <property type="match status" value="1"/>
</dbReference>
<dbReference type="PANTHER" id="PTHR45777:SF2">
    <property type="entry name" value="METHIONINE AMINOPEPTIDASE 2"/>
    <property type="match status" value="1"/>
</dbReference>
<evidence type="ECO:0000256" key="8">
    <source>
        <dbReference type="HAMAP-Rule" id="MF_01975"/>
    </source>
</evidence>
<dbReference type="InterPro" id="IPR001714">
    <property type="entry name" value="Pept_M24_MAP"/>
</dbReference>
<dbReference type="Gene3D" id="1.10.10.10">
    <property type="entry name" value="Winged helix-like DNA-binding domain superfamily/Winged helix DNA-binding domain"/>
    <property type="match status" value="1"/>
</dbReference>
<feature type="binding site" evidence="8">
    <location>
        <position position="106"/>
    </location>
    <ligand>
        <name>a divalent metal cation</name>
        <dbReference type="ChEBI" id="CHEBI:60240"/>
        <label>2</label>
        <note>catalytic</note>
    </ligand>
</feature>
<keyword evidence="7 8" id="KW-0378">Hydrolase</keyword>
<comment type="catalytic activity">
    <reaction evidence="1 8 9">
        <text>Release of N-terminal amino acids, preferentially methionine, from peptides and arylamides.</text>
        <dbReference type="EC" id="3.4.11.18"/>
    </reaction>
</comment>
<evidence type="ECO:0000313" key="13">
    <source>
        <dbReference type="Proteomes" id="UP000603056"/>
    </source>
</evidence>
<dbReference type="GO" id="GO:0046872">
    <property type="term" value="F:metal ion binding"/>
    <property type="evidence" value="ECO:0007669"/>
    <property type="project" value="UniProtKB-UniRule"/>
</dbReference>
<dbReference type="GO" id="GO:0006508">
    <property type="term" value="P:proteolysis"/>
    <property type="evidence" value="ECO:0007669"/>
    <property type="project" value="UniProtKB-KW"/>
</dbReference>
<feature type="binding site" evidence="8">
    <location>
        <position position="198"/>
    </location>
    <ligand>
        <name>a divalent metal cation</name>
        <dbReference type="ChEBI" id="CHEBI:60240"/>
        <label>2</label>
        <note>catalytic</note>
    </ligand>
</feature>
<name>A0A811T4G3_9EURY</name>
<protein>
    <recommendedName>
        <fullName evidence="8 9">Methionine aminopeptidase</fullName>
        <shortName evidence="8">MAP</shortName>
        <shortName evidence="8">MetAP</shortName>
        <ecNumber evidence="8 9">3.4.11.18</ecNumber>
    </recommendedName>
    <alternativeName>
        <fullName evidence="8">Peptidase M</fullName>
    </alternativeName>
</protein>
<evidence type="ECO:0000259" key="10">
    <source>
        <dbReference type="Pfam" id="PF00557"/>
    </source>
</evidence>
<feature type="binding site" evidence="8">
    <location>
        <position position="286"/>
    </location>
    <ligand>
        <name>a divalent metal cation</name>
        <dbReference type="ChEBI" id="CHEBI:60240"/>
        <label>1</label>
    </ligand>
</feature>
<proteinExistence type="inferred from homology"/>
<evidence type="ECO:0000256" key="6">
    <source>
        <dbReference type="ARBA" id="ARBA00022723"/>
    </source>
</evidence>
<comment type="function">
    <text evidence="8 9">Removes the N-terminal methionine from nascent proteins. The N-terminal methionine is often cleaved when the second residue in the primary sequence is small and uncharged (Met-Ala-, Cys, Gly, Pro, Ser, Thr, or Val).</text>
</comment>
<dbReference type="GO" id="GO:0070006">
    <property type="term" value="F:metalloaminopeptidase activity"/>
    <property type="evidence" value="ECO:0007669"/>
    <property type="project" value="UniProtKB-UniRule"/>
</dbReference>
<dbReference type="SUPFAM" id="SSF55920">
    <property type="entry name" value="Creatinase/aminopeptidase"/>
    <property type="match status" value="1"/>
</dbReference>
<feature type="binding site" evidence="8">
    <location>
        <position position="76"/>
    </location>
    <ligand>
        <name>substrate</name>
    </ligand>
</feature>
<dbReference type="InterPro" id="IPR028595">
    <property type="entry name" value="MetAP_archaeal"/>
</dbReference>
<dbReference type="InterPro" id="IPR036005">
    <property type="entry name" value="Creatinase/aminopeptidase-like"/>
</dbReference>
<feature type="binding site" evidence="8">
    <location>
        <position position="95"/>
    </location>
    <ligand>
        <name>a divalent metal cation</name>
        <dbReference type="ChEBI" id="CHEBI:60240"/>
        <label>1</label>
    </ligand>
</feature>
<dbReference type="InterPro" id="IPR050247">
    <property type="entry name" value="Met_Aminopeptidase_Type2"/>
</dbReference>
<dbReference type="PANTHER" id="PTHR45777">
    <property type="entry name" value="METHIONINE AMINOPEPTIDASE 2"/>
    <property type="match status" value="1"/>
</dbReference>
<evidence type="ECO:0000256" key="3">
    <source>
        <dbReference type="ARBA" id="ARBA00001954"/>
    </source>
</evidence>
<dbReference type="Gene3D" id="3.90.230.10">
    <property type="entry name" value="Creatinase/methionine aminopeptidase superfamily"/>
    <property type="match status" value="1"/>
</dbReference>
<dbReference type="PRINTS" id="PR00599">
    <property type="entry name" value="MAPEPTIDASE"/>
</dbReference>
<evidence type="ECO:0000256" key="4">
    <source>
        <dbReference type="ARBA" id="ARBA00022438"/>
    </source>
</evidence>
<evidence type="ECO:0000313" key="12">
    <source>
        <dbReference type="EMBL" id="CAD6492176.1"/>
    </source>
</evidence>
<dbReference type="SUPFAM" id="SSF46785">
    <property type="entry name" value="Winged helix' DNA-binding domain"/>
    <property type="match status" value="1"/>
</dbReference>
<organism evidence="12 13">
    <name type="scientific">Candidatus Argoarchaeum ethanivorans</name>
    <dbReference type="NCBI Taxonomy" id="2608793"/>
    <lineage>
        <taxon>Archaea</taxon>
        <taxon>Methanobacteriati</taxon>
        <taxon>Methanobacteriota</taxon>
        <taxon>Stenosarchaea group</taxon>
        <taxon>Methanomicrobia</taxon>
        <taxon>Methanosarcinales</taxon>
        <taxon>Methanosarcinales incertae sedis</taxon>
        <taxon>GOM Arc I cluster</taxon>
        <taxon>Candidatus Argoarchaeum</taxon>
    </lineage>
</organism>
<dbReference type="InterPro" id="IPR000994">
    <property type="entry name" value="Pept_M24"/>
</dbReference>
<dbReference type="AlphaFoldDB" id="A0A811T4G3"/>
<evidence type="ECO:0000256" key="7">
    <source>
        <dbReference type="ARBA" id="ARBA00022801"/>
    </source>
</evidence>
<dbReference type="Proteomes" id="UP000634805">
    <property type="component" value="Unassembled WGS sequence"/>
</dbReference>
<comment type="cofactor">
    <cofactor evidence="3">
        <name>Fe(2+)</name>
        <dbReference type="ChEBI" id="CHEBI:29033"/>
    </cofactor>
</comment>
<dbReference type="Proteomes" id="UP000603056">
    <property type="component" value="Unassembled WGS sequence"/>
</dbReference>
<comment type="cofactor">
    <cofactor evidence="8">
        <name>Co(2+)</name>
        <dbReference type="ChEBI" id="CHEBI:48828"/>
    </cofactor>
    <cofactor evidence="8">
        <name>Zn(2+)</name>
        <dbReference type="ChEBI" id="CHEBI:29105"/>
    </cofactor>
    <cofactor evidence="8">
        <name>Mn(2+)</name>
        <dbReference type="ChEBI" id="CHEBI:29035"/>
    </cofactor>
    <cofactor evidence="8">
        <name>Fe(2+)</name>
        <dbReference type="ChEBI" id="CHEBI:29033"/>
    </cofactor>
    <text evidence="8">Binds 2 divalent metal cations per subunit. Has a high-affinity and a low affinity metal-binding site. The true nature of the physiological cofactor is under debate. The enzyme is active with cobalt, zinc, manganese or divalent iron ions. Most likely, methionine aminopeptidases function as mononuclear Fe(2+)-metalloproteases under physiological conditions, and the catalytically relevant metal-binding site has been assigned to the histidine-containing high-affinity site.</text>
</comment>
<sequence length="301" mass="32665">MNQLKGLPEDETAEEILTKYIKAGKVASMVRSEAVKKVRIGASLLEVATFVEQRIVEEGCKPAFPVNISLNSDAAHATPKKDDTSVFGEDVVKIDIGTHFDGYIGDTAVTVDLAGKDDLVKSSKDALESAIKILHAGINTKEIGELIEEIILSYGYKPVSNLTGHGLMQYFAHTPPSIPNVKVEHGVVLEEGDIIAIEPFASDGAGKVTDGHLKEIYHLVGEKPIRHPVVRKVFSQIAEYKTLPFAKRWLTGTRIDFALLQLEKAGIVSGYPVLRDVDGGLVSQAEHTVIITENGCEVLTK</sequence>
<evidence type="ECO:0000313" key="11">
    <source>
        <dbReference type="EMBL" id="CAD6491013.1"/>
    </source>
</evidence>
<evidence type="ECO:0000256" key="9">
    <source>
        <dbReference type="RuleBase" id="RU003653"/>
    </source>
</evidence>
<dbReference type="InterPro" id="IPR002468">
    <property type="entry name" value="Pept_M24A_MAP2"/>
</dbReference>
<reference evidence="12" key="1">
    <citation type="submission" date="2020-10" db="EMBL/GenBank/DDBJ databases">
        <authorList>
            <person name="Hahn C.J."/>
            <person name="Laso-Perez R."/>
            <person name="Vulcano F."/>
            <person name="Vaziourakis K.-M."/>
            <person name="Stokke R."/>
            <person name="Steen I.H."/>
            <person name="Teske A."/>
            <person name="Boetius A."/>
            <person name="Liebeke M."/>
            <person name="Amann R."/>
            <person name="Knittel K."/>
        </authorList>
    </citation>
    <scope>NUCLEOTIDE SEQUENCE</scope>
    <source>
        <strain evidence="11">Gfbio:e3339647-f889-4370-9287-4fb5cb688e4c:AG392D22_GoMArc1</strain>
        <strain evidence="12">Gfbio:e3339647-f889-4370-9287-4fb5cb688e4c:AG394J04_GoMArc1</strain>
    </source>
</reference>
<keyword evidence="4 8" id="KW-0031">Aminopeptidase</keyword>
<dbReference type="EMBL" id="CAJHIS010000001">
    <property type="protein sequence ID" value="CAD6491013.1"/>
    <property type="molecule type" value="Genomic_DNA"/>
</dbReference>
<accession>A0A811T4G3</accession>
<dbReference type="InterPro" id="IPR036388">
    <property type="entry name" value="WH-like_DNA-bd_sf"/>
</dbReference>
<evidence type="ECO:0000256" key="2">
    <source>
        <dbReference type="ARBA" id="ARBA00001936"/>
    </source>
</evidence>
<keyword evidence="5 8" id="KW-0645">Protease</keyword>
<comment type="similarity">
    <text evidence="8">Belongs to the peptidase M24A family. Methionine aminopeptidase archaeal type 2 subfamily.</text>
</comment>
<dbReference type="InterPro" id="IPR036390">
    <property type="entry name" value="WH_DNA-bd_sf"/>
</dbReference>
<feature type="binding site" evidence="8">
    <location>
        <position position="173"/>
    </location>
    <ligand>
        <name>substrate</name>
    </ligand>
</feature>
<feature type="domain" description="Peptidase M24" evidence="10">
    <location>
        <begin position="20"/>
        <end position="215"/>
    </location>
</feature>
<comment type="subunit">
    <text evidence="8">Monomer.</text>
</comment>
<evidence type="ECO:0000256" key="1">
    <source>
        <dbReference type="ARBA" id="ARBA00000294"/>
    </source>
</evidence>
<keyword evidence="6 8" id="KW-0479">Metal-binding</keyword>